<accession>A0ABS5E4G6</accession>
<proteinExistence type="inferred from homology"/>
<keyword evidence="3 5" id="KW-0808">Transferase</keyword>
<name>A0ABS5E4G6_9PROT</name>
<sequence>MTEVAAIARSTNGPITQARLQHDLTQLGVQPGMTILVHTALSRVGWVCGGAQSMINALITAVGPNGTLMMPAQSPSLSDPQHWSNPPVPESWWATIRASQTPYDPDLTPTYGCGAVPEAFRHWPETRRSDHPLLSLSARGPNATEFLCHQPLTDPLGSESPLARLEDQDGLILMVGCGWETCTALHLAERRATPNAPRLQDGAPMLINGQRQWVPISLPIMDSDRFIQVGAQLDGQTFMTHGHIGQAFTRFFPLRPANLLAEKALRYS</sequence>
<keyword evidence="4 5" id="KW-0012">Acyltransferase</keyword>
<protein>
    <recommendedName>
        <fullName evidence="2 5">Aminoglycoside N(3)-acetyltransferase</fullName>
        <ecNumber evidence="5">2.3.1.-</ecNumber>
    </recommendedName>
</protein>
<dbReference type="Proteomes" id="UP000677812">
    <property type="component" value="Unassembled WGS sequence"/>
</dbReference>
<dbReference type="SUPFAM" id="SSF110710">
    <property type="entry name" value="TTHA0583/YokD-like"/>
    <property type="match status" value="1"/>
</dbReference>
<reference evidence="6 7" key="1">
    <citation type="submission" date="2021-04" db="EMBL/GenBank/DDBJ databases">
        <title>The complete genome sequence of Neokomagataea sp. TBRC 2177.</title>
        <authorList>
            <person name="Charoenyingcharoen P."/>
            <person name="Yukphan P."/>
        </authorList>
    </citation>
    <scope>NUCLEOTIDE SEQUENCE [LARGE SCALE GENOMIC DNA]</scope>
    <source>
        <strain evidence="6 7">TBRC 2177</strain>
    </source>
</reference>
<dbReference type="InterPro" id="IPR028345">
    <property type="entry name" value="Antibiotic_NAT-like"/>
</dbReference>
<evidence type="ECO:0000256" key="4">
    <source>
        <dbReference type="ARBA" id="ARBA00023315"/>
    </source>
</evidence>
<dbReference type="RefSeq" id="WP_211680310.1">
    <property type="nucleotide sequence ID" value="NZ_JAGRQH010000001.1"/>
</dbReference>
<keyword evidence="7" id="KW-1185">Reference proteome</keyword>
<dbReference type="InterPro" id="IPR003679">
    <property type="entry name" value="Amioglycoside_AcTrfase"/>
</dbReference>
<evidence type="ECO:0000313" key="7">
    <source>
        <dbReference type="Proteomes" id="UP000677812"/>
    </source>
</evidence>
<evidence type="ECO:0000313" key="6">
    <source>
        <dbReference type="EMBL" id="MBR0558790.1"/>
    </source>
</evidence>
<dbReference type="EC" id="2.3.1.-" evidence="5"/>
<organism evidence="6 7">
    <name type="scientific">Neokomagataea anthophila</name>
    <dbReference type="NCBI Taxonomy" id="2826925"/>
    <lineage>
        <taxon>Bacteria</taxon>
        <taxon>Pseudomonadati</taxon>
        <taxon>Pseudomonadota</taxon>
        <taxon>Alphaproteobacteria</taxon>
        <taxon>Acetobacterales</taxon>
        <taxon>Acetobacteraceae</taxon>
        <taxon>Neokomagataea</taxon>
    </lineage>
</organism>
<evidence type="ECO:0000256" key="3">
    <source>
        <dbReference type="ARBA" id="ARBA00022679"/>
    </source>
</evidence>
<keyword evidence="5" id="KW-0046">Antibiotic resistance</keyword>
<comment type="similarity">
    <text evidence="1 5">Belongs to the antibiotic N-acetyltransferase family.</text>
</comment>
<dbReference type="PANTHER" id="PTHR11104:SF0">
    <property type="entry name" value="SPBETA PROPHAGE-DERIVED AMINOGLYCOSIDE N(3')-ACETYLTRANSFERASE-LIKE PROTEIN YOKD"/>
    <property type="match status" value="1"/>
</dbReference>
<comment type="catalytic activity">
    <reaction evidence="5">
        <text>a 2-deoxystreptamine antibiotic + acetyl-CoA = an N(3)-acetyl-2-deoxystreptamine antibiotic + CoA + H(+)</text>
        <dbReference type="Rhea" id="RHEA:12665"/>
        <dbReference type="ChEBI" id="CHEBI:15378"/>
        <dbReference type="ChEBI" id="CHEBI:57287"/>
        <dbReference type="ChEBI" id="CHEBI:57288"/>
        <dbReference type="ChEBI" id="CHEBI:57921"/>
        <dbReference type="ChEBI" id="CHEBI:77452"/>
        <dbReference type="EC" id="2.3.1.81"/>
    </reaction>
</comment>
<evidence type="ECO:0000256" key="5">
    <source>
        <dbReference type="RuleBase" id="RU365031"/>
    </source>
</evidence>
<dbReference type="EMBL" id="JAGRQH010000001">
    <property type="protein sequence ID" value="MBR0558790.1"/>
    <property type="molecule type" value="Genomic_DNA"/>
</dbReference>
<evidence type="ECO:0000256" key="2">
    <source>
        <dbReference type="ARBA" id="ARBA00012882"/>
    </source>
</evidence>
<dbReference type="PANTHER" id="PTHR11104">
    <property type="entry name" value="AMINOGLYCOSIDE N3-ACETYLTRANSFERASE"/>
    <property type="match status" value="1"/>
</dbReference>
<evidence type="ECO:0000256" key="1">
    <source>
        <dbReference type="ARBA" id="ARBA00006383"/>
    </source>
</evidence>
<dbReference type="Pfam" id="PF02522">
    <property type="entry name" value="Antibiotic_NAT"/>
    <property type="match status" value="1"/>
</dbReference>
<gene>
    <name evidence="6" type="ORF">KB213_01760</name>
</gene>
<comment type="caution">
    <text evidence="6">The sequence shown here is derived from an EMBL/GenBank/DDBJ whole genome shotgun (WGS) entry which is preliminary data.</text>
</comment>